<sequence length="216" mass="24899">MSARFGKLILMDENLNFDVLAEDNIRILAVPNENFKKPLCVILVGYPGAGKTHLVERLKQKFPFTVLSEEDMTSFLSPRATIFKRGAVEVFKLALKTIEHLLKKGKSCIYDANIKTREQRDLIKKAVEFAGGNYLLVLVNYPKEECYERSQKQNFEISRGEAKGFIVDRDFFEFEVASTHLPAPNEQHIDYDGQNEEAPLQLYPVLEERFKQSEQY</sequence>
<dbReference type="AlphaFoldDB" id="A0A1G1W8T5"/>
<dbReference type="STRING" id="1802593.A2172_00895"/>
<name>A0A1G1W8T5_9BACT</name>
<dbReference type="SUPFAM" id="SSF52540">
    <property type="entry name" value="P-loop containing nucleoside triphosphate hydrolases"/>
    <property type="match status" value="1"/>
</dbReference>
<dbReference type="EMBL" id="MHCP01000015">
    <property type="protein sequence ID" value="OGY24086.1"/>
    <property type="molecule type" value="Genomic_DNA"/>
</dbReference>
<dbReference type="Proteomes" id="UP000176631">
    <property type="component" value="Unassembled WGS sequence"/>
</dbReference>
<accession>A0A1G1W8T5</accession>
<reference evidence="1 2" key="1">
    <citation type="journal article" date="2016" name="Nat. Commun.">
        <title>Thousands of microbial genomes shed light on interconnected biogeochemical processes in an aquifer system.</title>
        <authorList>
            <person name="Anantharaman K."/>
            <person name="Brown C.T."/>
            <person name="Hug L.A."/>
            <person name="Sharon I."/>
            <person name="Castelle C.J."/>
            <person name="Probst A.J."/>
            <person name="Thomas B.C."/>
            <person name="Singh A."/>
            <person name="Wilkins M.J."/>
            <person name="Karaoz U."/>
            <person name="Brodie E.L."/>
            <person name="Williams K.H."/>
            <person name="Hubbard S.S."/>
            <person name="Banfield J.F."/>
        </authorList>
    </citation>
    <scope>NUCLEOTIDE SEQUENCE [LARGE SCALE GENOMIC DNA]</scope>
</reference>
<gene>
    <name evidence="1" type="ORF">A2172_00895</name>
</gene>
<evidence type="ECO:0000313" key="1">
    <source>
        <dbReference type="EMBL" id="OGY24086.1"/>
    </source>
</evidence>
<comment type="caution">
    <text evidence="1">The sequence shown here is derived from an EMBL/GenBank/DDBJ whole genome shotgun (WGS) entry which is preliminary data.</text>
</comment>
<dbReference type="Gene3D" id="3.40.50.300">
    <property type="entry name" value="P-loop containing nucleotide triphosphate hydrolases"/>
    <property type="match status" value="1"/>
</dbReference>
<dbReference type="Pfam" id="PF13671">
    <property type="entry name" value="AAA_33"/>
    <property type="match status" value="1"/>
</dbReference>
<protein>
    <recommendedName>
        <fullName evidence="3">UDP-N-acetylglucosamine kinase</fullName>
    </recommendedName>
</protein>
<evidence type="ECO:0008006" key="3">
    <source>
        <dbReference type="Google" id="ProtNLM"/>
    </source>
</evidence>
<dbReference type="InterPro" id="IPR027417">
    <property type="entry name" value="P-loop_NTPase"/>
</dbReference>
<evidence type="ECO:0000313" key="2">
    <source>
        <dbReference type="Proteomes" id="UP000176631"/>
    </source>
</evidence>
<proteinExistence type="predicted"/>
<organism evidence="1 2">
    <name type="scientific">Candidatus Woykebacteria bacterium RBG_13_40_15</name>
    <dbReference type="NCBI Taxonomy" id="1802593"/>
    <lineage>
        <taxon>Bacteria</taxon>
        <taxon>Candidatus Woykeibacteriota</taxon>
    </lineage>
</organism>